<dbReference type="EMBL" id="KF264565">
    <property type="protein sequence ID" value="AGS49986.1"/>
    <property type="molecule type" value="Genomic_DNA"/>
</dbReference>
<proteinExistence type="predicted"/>
<organism evidence="1">
    <name type="scientific">uncultured bacterium esnapd26</name>
    <dbReference type="NCBI Taxonomy" id="1366607"/>
    <lineage>
        <taxon>Bacteria</taxon>
        <taxon>environmental samples</taxon>
    </lineage>
</organism>
<protein>
    <submittedName>
        <fullName evidence="1">Uncharacterized protein</fullName>
    </submittedName>
</protein>
<dbReference type="AlphaFoldDB" id="S5TVE6"/>
<reference evidence="1" key="1">
    <citation type="journal article" date="2013" name="Proc. Natl. Acad. Sci. U.S.A.">
        <title>Mapping gene clusters within arrayed metagenomic libraries to expand the structural diversity of biomedically relevant natural products.</title>
        <authorList>
            <person name="Owen J.G."/>
            <person name="Reddy B.V."/>
            <person name="Ternei M.A."/>
            <person name="Charlop-Powers Z."/>
            <person name="Calle P.Y."/>
            <person name="Kim J.H."/>
            <person name="Brady S.F."/>
        </authorList>
    </citation>
    <scope>NUCLEOTIDE SEQUENCE</scope>
</reference>
<evidence type="ECO:0000313" key="1">
    <source>
        <dbReference type="EMBL" id="AGS49986.1"/>
    </source>
</evidence>
<name>S5TVE6_9BACT</name>
<sequence length="40" mass="4259">MRIAATRATIAHNRTANDVGDLAQAKRDHADSLDVMPGVV</sequence>
<accession>S5TVE6</accession>